<proteinExistence type="predicted"/>
<accession>A0A8S5V335</accession>
<organism evidence="1">
    <name type="scientific">Myoviridae sp. ctEtC12</name>
    <dbReference type="NCBI Taxonomy" id="2825062"/>
    <lineage>
        <taxon>Viruses</taxon>
        <taxon>Duplodnaviria</taxon>
        <taxon>Heunggongvirae</taxon>
        <taxon>Uroviricota</taxon>
        <taxon>Caudoviricetes</taxon>
    </lineage>
</organism>
<dbReference type="EMBL" id="BK016187">
    <property type="protein sequence ID" value="DAG01137.1"/>
    <property type="molecule type" value="Genomic_DNA"/>
</dbReference>
<protein>
    <submittedName>
        <fullName evidence="1">Zinc ribbon protein</fullName>
    </submittedName>
</protein>
<sequence length="55" mass="6142">MKQDLCGACLAQVRADHEIKLLTRGVGNKITCAKCGRRRYGGTYEVTSRDADKRK</sequence>
<evidence type="ECO:0000313" key="1">
    <source>
        <dbReference type="EMBL" id="DAG01137.1"/>
    </source>
</evidence>
<reference evidence="1" key="1">
    <citation type="journal article" date="2021" name="Proc. Natl. Acad. Sci. U.S.A.">
        <title>A Catalog of Tens of Thousands of Viruses from Human Metagenomes Reveals Hidden Associations with Chronic Diseases.</title>
        <authorList>
            <person name="Tisza M.J."/>
            <person name="Buck C.B."/>
        </authorList>
    </citation>
    <scope>NUCLEOTIDE SEQUENCE</scope>
    <source>
        <strain evidence="1">CtEtC12</strain>
    </source>
</reference>
<name>A0A8S5V335_9CAUD</name>